<organism evidence="1 2">
    <name type="scientific">Nocardia salmonicida</name>
    <dbReference type="NCBI Taxonomy" id="53431"/>
    <lineage>
        <taxon>Bacteria</taxon>
        <taxon>Bacillati</taxon>
        <taxon>Actinomycetota</taxon>
        <taxon>Actinomycetes</taxon>
        <taxon>Mycobacteriales</taxon>
        <taxon>Nocardiaceae</taxon>
        <taxon>Nocardia</taxon>
    </lineage>
</organism>
<dbReference type="Proteomes" id="UP001621418">
    <property type="component" value="Chromosome"/>
</dbReference>
<evidence type="ECO:0000313" key="2">
    <source>
        <dbReference type="Proteomes" id="UP001621418"/>
    </source>
</evidence>
<evidence type="ECO:0000313" key="1">
    <source>
        <dbReference type="EMBL" id="WTY33237.1"/>
    </source>
</evidence>
<reference evidence="1 2" key="1">
    <citation type="submission" date="2022-10" db="EMBL/GenBank/DDBJ databases">
        <title>The complete genomes of actinobacterial strains from the NBC collection.</title>
        <authorList>
            <person name="Joergensen T.S."/>
            <person name="Alvarez Arevalo M."/>
            <person name="Sterndorff E.B."/>
            <person name="Faurdal D."/>
            <person name="Vuksanovic O."/>
            <person name="Mourched A.-S."/>
            <person name="Charusanti P."/>
            <person name="Shaw S."/>
            <person name="Blin K."/>
            <person name="Weber T."/>
        </authorList>
    </citation>
    <scope>NUCLEOTIDE SEQUENCE [LARGE SCALE GENOMIC DNA]</scope>
    <source>
        <strain evidence="1 2">NBC_01413</strain>
    </source>
</reference>
<proteinExistence type="predicted"/>
<sequence>MIKMQAVVEVPNFDFEPPQPWPVSSADPYSWVPINGGCSDAEVGLFVSGLTLGLEVAEPGGREDVVANLLAAETLFQPGGLRLTDTITGAVVVPGCCAGLEDWREWAEVLTGSSPWLGHDPTPEVEIGANELRVWQDSGANRRAAESVVVARSLLPDLLNEVHRDLVGFLSRVQVWTERYSLGSNGTDLVEVVDRNFDVTAPLRFQAV</sequence>
<name>A0ABZ1MZV9_9NOCA</name>
<dbReference type="GeneID" id="91376063"/>
<dbReference type="EMBL" id="CP109527">
    <property type="protein sequence ID" value="WTY33237.1"/>
    <property type="molecule type" value="Genomic_DNA"/>
</dbReference>
<gene>
    <name evidence="1" type="ORF">OG308_17970</name>
</gene>
<protein>
    <submittedName>
        <fullName evidence="1">Uncharacterized protein</fullName>
    </submittedName>
</protein>
<keyword evidence="2" id="KW-1185">Reference proteome</keyword>
<accession>A0ABZ1MZV9</accession>
<dbReference type="RefSeq" id="WP_328662011.1">
    <property type="nucleotide sequence ID" value="NZ_CP108014.1"/>
</dbReference>